<organism evidence="1 2">
    <name type="scientific">Effusibacillus lacus</name>
    <dbReference type="NCBI Taxonomy" id="1348429"/>
    <lineage>
        <taxon>Bacteria</taxon>
        <taxon>Bacillati</taxon>
        <taxon>Bacillota</taxon>
        <taxon>Bacilli</taxon>
        <taxon>Bacillales</taxon>
        <taxon>Alicyclobacillaceae</taxon>
        <taxon>Effusibacillus</taxon>
    </lineage>
</organism>
<dbReference type="AlphaFoldDB" id="A0A292YKX1"/>
<evidence type="ECO:0000313" key="1">
    <source>
        <dbReference type="EMBL" id="GAX90588.1"/>
    </source>
</evidence>
<dbReference type="Proteomes" id="UP000217785">
    <property type="component" value="Unassembled WGS sequence"/>
</dbReference>
<accession>A0A292YKX1</accession>
<name>A0A292YKX1_9BACL</name>
<proteinExistence type="predicted"/>
<evidence type="ECO:0008006" key="3">
    <source>
        <dbReference type="Google" id="ProtNLM"/>
    </source>
</evidence>
<dbReference type="InterPro" id="IPR025619">
    <property type="entry name" value="YlzJ"/>
</dbReference>
<comment type="caution">
    <text evidence="1">The sequence shown here is derived from an EMBL/GenBank/DDBJ whole genome shotgun (WGS) entry which is preliminary data.</text>
</comment>
<keyword evidence="2" id="KW-1185">Reference proteome</keyword>
<protein>
    <recommendedName>
        <fullName evidence="3">YlzJ-like protein</fullName>
    </recommendedName>
</protein>
<evidence type="ECO:0000313" key="2">
    <source>
        <dbReference type="Proteomes" id="UP000217785"/>
    </source>
</evidence>
<dbReference type="Pfam" id="PF14035">
    <property type="entry name" value="YlzJ"/>
    <property type="match status" value="1"/>
</dbReference>
<sequence>MLYWAAIPLESVFEGFDSMTCNWIETEYQGIRMFVEPCGQGFGRVVRLLSANPYDYLNPHLAPGSIVPLTATGTSL</sequence>
<reference evidence="2" key="1">
    <citation type="submission" date="2017-07" db="EMBL/GenBank/DDBJ databases">
        <title>Draft genome sequence of Effusibacillus lacus strain skLN1.</title>
        <authorList>
            <person name="Watanabe M."/>
            <person name="Kojima H."/>
            <person name="Fukui M."/>
        </authorList>
    </citation>
    <scope>NUCLEOTIDE SEQUENCE [LARGE SCALE GENOMIC DNA]</scope>
    <source>
        <strain evidence="2">skLN1</strain>
    </source>
</reference>
<gene>
    <name evidence="1" type="ORF">EFBL_2215</name>
</gene>
<dbReference type="EMBL" id="BDUF01000059">
    <property type="protein sequence ID" value="GAX90588.1"/>
    <property type="molecule type" value="Genomic_DNA"/>
</dbReference>